<reference evidence="1" key="2">
    <citation type="journal article" date="2015" name="Data Brief">
        <title>Shoot transcriptome of the giant reed, Arundo donax.</title>
        <authorList>
            <person name="Barrero R.A."/>
            <person name="Guerrero F.D."/>
            <person name="Moolhuijzen P."/>
            <person name="Goolsby J.A."/>
            <person name="Tidwell J."/>
            <person name="Bellgard S.E."/>
            <person name="Bellgard M.I."/>
        </authorList>
    </citation>
    <scope>NUCLEOTIDE SEQUENCE</scope>
    <source>
        <tissue evidence="1">Shoot tissue taken approximately 20 cm above the soil surface</tissue>
    </source>
</reference>
<reference evidence="1" key="1">
    <citation type="submission" date="2014-09" db="EMBL/GenBank/DDBJ databases">
        <authorList>
            <person name="Magalhaes I.L.F."/>
            <person name="Oliveira U."/>
            <person name="Santos F.R."/>
            <person name="Vidigal T.H.D.A."/>
            <person name="Brescovit A.D."/>
            <person name="Santos A.J."/>
        </authorList>
    </citation>
    <scope>NUCLEOTIDE SEQUENCE</scope>
    <source>
        <tissue evidence="1">Shoot tissue taken approximately 20 cm above the soil surface</tissue>
    </source>
</reference>
<dbReference type="AlphaFoldDB" id="A0A0A9G3K0"/>
<proteinExistence type="predicted"/>
<accession>A0A0A9G3K0</accession>
<name>A0A0A9G3K0_ARUDO</name>
<sequence length="89" mass="9638">MSSAPVTGLPDWDSGAATRICARINGLDLMRRKCLLLCVLVLRGSKQCPCLVAVVVNSNPSAVNLNLVVGLFMVICQTAQVRHWTWLAT</sequence>
<evidence type="ECO:0000313" key="1">
    <source>
        <dbReference type="EMBL" id="JAE19645.1"/>
    </source>
</evidence>
<organism evidence="1">
    <name type="scientific">Arundo donax</name>
    <name type="common">Giant reed</name>
    <name type="synonym">Donax arundinaceus</name>
    <dbReference type="NCBI Taxonomy" id="35708"/>
    <lineage>
        <taxon>Eukaryota</taxon>
        <taxon>Viridiplantae</taxon>
        <taxon>Streptophyta</taxon>
        <taxon>Embryophyta</taxon>
        <taxon>Tracheophyta</taxon>
        <taxon>Spermatophyta</taxon>
        <taxon>Magnoliopsida</taxon>
        <taxon>Liliopsida</taxon>
        <taxon>Poales</taxon>
        <taxon>Poaceae</taxon>
        <taxon>PACMAD clade</taxon>
        <taxon>Arundinoideae</taxon>
        <taxon>Arundineae</taxon>
        <taxon>Arundo</taxon>
    </lineage>
</organism>
<dbReference type="EMBL" id="GBRH01178251">
    <property type="protein sequence ID" value="JAE19645.1"/>
    <property type="molecule type" value="Transcribed_RNA"/>
</dbReference>
<protein>
    <submittedName>
        <fullName evidence="1">Uncharacterized protein</fullName>
    </submittedName>
</protein>